<dbReference type="AlphaFoldDB" id="A0AAE4MAW1"/>
<dbReference type="Proteomes" id="UP001273136">
    <property type="component" value="Unassembled WGS sequence"/>
</dbReference>
<keyword evidence="1" id="KW-0472">Membrane</keyword>
<reference evidence="2" key="1">
    <citation type="submission" date="2023-06" db="EMBL/GenBank/DDBJ databases">
        <title>Genome sequence of Methancorpusculaceae sp. Ag1.</title>
        <authorList>
            <person name="Protasov E."/>
            <person name="Platt K."/>
            <person name="Poehlein A."/>
            <person name="Daniel R."/>
            <person name="Brune A."/>
        </authorList>
    </citation>
    <scope>NUCLEOTIDE SEQUENCE</scope>
    <source>
        <strain evidence="2">Ag1</strain>
    </source>
</reference>
<gene>
    <name evidence="2" type="ORF">McpAg1_09820</name>
</gene>
<keyword evidence="1" id="KW-1133">Transmembrane helix</keyword>
<evidence type="ECO:0000313" key="3">
    <source>
        <dbReference type="Proteomes" id="UP001273136"/>
    </source>
</evidence>
<evidence type="ECO:0000256" key="1">
    <source>
        <dbReference type="SAM" id="Phobius"/>
    </source>
</evidence>
<dbReference type="EMBL" id="JAWDKA010000004">
    <property type="protein sequence ID" value="MDV0441772.1"/>
    <property type="molecule type" value="Genomic_DNA"/>
</dbReference>
<evidence type="ECO:0000313" key="2">
    <source>
        <dbReference type="EMBL" id="MDV0441772.1"/>
    </source>
</evidence>
<protein>
    <submittedName>
        <fullName evidence="2">Uncharacterized protein</fullName>
    </submittedName>
</protein>
<dbReference type="RefSeq" id="WP_338094175.1">
    <property type="nucleotide sequence ID" value="NZ_JAWDKA010000004.1"/>
</dbReference>
<sequence length="106" mass="12085">MGRRIQRLWIAVATCCFLAIFATDVLLSSFFETYGMPIIDTAILKMHAYEGSPLQTIPAEYVNIFRGSLRFLFPVTTAVALAILCWKLIKLYRKKDPEENSDKPKP</sequence>
<keyword evidence="3" id="KW-1185">Reference proteome</keyword>
<name>A0AAE4MAW1_9EURY</name>
<keyword evidence="1" id="KW-0812">Transmembrane</keyword>
<organism evidence="2 3">
    <name type="scientific">Methanorbis furvi</name>
    <dbReference type="NCBI Taxonomy" id="3028299"/>
    <lineage>
        <taxon>Archaea</taxon>
        <taxon>Methanobacteriati</taxon>
        <taxon>Methanobacteriota</taxon>
        <taxon>Stenosarchaea group</taxon>
        <taxon>Methanomicrobia</taxon>
        <taxon>Methanomicrobiales</taxon>
        <taxon>Methanocorpusculaceae</taxon>
        <taxon>Methanorbis</taxon>
    </lineage>
</organism>
<comment type="caution">
    <text evidence="2">The sequence shown here is derived from an EMBL/GenBank/DDBJ whole genome shotgun (WGS) entry which is preliminary data.</text>
</comment>
<feature type="transmembrane region" description="Helical" evidence="1">
    <location>
        <begin position="71"/>
        <end position="89"/>
    </location>
</feature>
<accession>A0AAE4MAW1</accession>
<proteinExistence type="predicted"/>